<dbReference type="NCBIfam" id="TIGR01071">
    <property type="entry name" value="rplO_bact"/>
    <property type="match status" value="1"/>
</dbReference>
<dbReference type="InterPro" id="IPR030878">
    <property type="entry name" value="Ribosomal_uL15"/>
</dbReference>
<dbReference type="InterPro" id="IPR021131">
    <property type="entry name" value="Ribosomal_uL15/eL18"/>
</dbReference>
<evidence type="ECO:0000256" key="5">
    <source>
        <dbReference type="RuleBase" id="RU003888"/>
    </source>
</evidence>
<dbReference type="InterPro" id="IPR005749">
    <property type="entry name" value="Ribosomal_uL15_bac-type"/>
</dbReference>
<comment type="function">
    <text evidence="4">Binds to the 23S rRNA.</text>
</comment>
<gene>
    <name evidence="4" type="primary">rplO</name>
    <name evidence="8" type="ORF">FWJ32_03820</name>
</gene>
<comment type="subunit">
    <text evidence="4">Part of the 50S ribosomal subunit.</text>
</comment>
<keyword evidence="4" id="KW-0699">rRNA-binding</keyword>
<dbReference type="Gene3D" id="3.100.10.10">
    <property type="match status" value="1"/>
</dbReference>
<dbReference type="GO" id="GO:0003735">
    <property type="term" value="F:structural constituent of ribosome"/>
    <property type="evidence" value="ECO:0007669"/>
    <property type="project" value="InterPro"/>
</dbReference>
<proteinExistence type="inferred from homology"/>
<comment type="caution">
    <text evidence="8">The sequence shown here is derived from an EMBL/GenBank/DDBJ whole genome shotgun (WGS) entry which is preliminary data.</text>
</comment>
<sequence length="146" mass="16062">MNIHELKPADGSRKGKKRVGRGIGSGHGKTSTRGHKGQYARSGTGIKPGFEGGQMPLQRRLPKRGFTNIFKKEYAIINIEELNNFDTDTVVTPELLIKYGRIKDMKDGLKVLGNGELNKKLIVRANSFSKSAIEKIERAGGKAEVI</sequence>
<dbReference type="Pfam" id="PF00828">
    <property type="entry name" value="Ribosomal_L27A"/>
    <property type="match status" value="1"/>
</dbReference>
<keyword evidence="2 4" id="KW-0689">Ribosomal protein</keyword>
<dbReference type="GO" id="GO:0006412">
    <property type="term" value="P:translation"/>
    <property type="evidence" value="ECO:0007669"/>
    <property type="project" value="UniProtKB-UniRule"/>
</dbReference>
<dbReference type="GO" id="GO:0022625">
    <property type="term" value="C:cytosolic large ribosomal subunit"/>
    <property type="evidence" value="ECO:0007669"/>
    <property type="project" value="TreeGrafter"/>
</dbReference>
<evidence type="ECO:0000256" key="6">
    <source>
        <dbReference type="SAM" id="MobiDB-lite"/>
    </source>
</evidence>
<dbReference type="RefSeq" id="WP_149544651.1">
    <property type="nucleotide sequence ID" value="NZ_VTPS01000004.1"/>
</dbReference>
<dbReference type="PANTHER" id="PTHR12934">
    <property type="entry name" value="50S RIBOSOMAL PROTEIN L15"/>
    <property type="match status" value="1"/>
</dbReference>
<evidence type="ECO:0000256" key="2">
    <source>
        <dbReference type="ARBA" id="ARBA00022980"/>
    </source>
</evidence>
<evidence type="ECO:0000256" key="4">
    <source>
        <dbReference type="HAMAP-Rule" id="MF_01341"/>
    </source>
</evidence>
<dbReference type="InterPro" id="IPR036227">
    <property type="entry name" value="Ribosomal_uL15/eL18_sf"/>
</dbReference>
<evidence type="ECO:0000313" key="8">
    <source>
        <dbReference type="EMBL" id="TZE82737.1"/>
    </source>
</evidence>
<keyword evidence="9" id="KW-1185">Reference proteome</keyword>
<reference evidence="8 9" key="1">
    <citation type="submission" date="2019-08" db="EMBL/GenBank/DDBJ databases">
        <title>Calorimonas adulescens gen. nov., sp. nov., an anaerobic thermophilic bacterium from Sakhalin hot spring.</title>
        <authorList>
            <person name="Khomyakova M.A."/>
            <person name="Merkel A.Y."/>
            <person name="Novikov A."/>
            <person name="Bonch-Osmolovskaya E.A."/>
            <person name="Slobodkin A.I."/>
        </authorList>
    </citation>
    <scope>NUCLEOTIDE SEQUENCE [LARGE SCALE GENOMIC DNA]</scope>
    <source>
        <strain evidence="8 9">A05MB</strain>
    </source>
</reference>
<dbReference type="PANTHER" id="PTHR12934:SF11">
    <property type="entry name" value="LARGE RIBOSOMAL SUBUNIT PROTEIN UL15M"/>
    <property type="match status" value="1"/>
</dbReference>
<dbReference type="GO" id="GO:0019843">
    <property type="term" value="F:rRNA binding"/>
    <property type="evidence" value="ECO:0007669"/>
    <property type="project" value="UniProtKB-UniRule"/>
</dbReference>
<dbReference type="Proteomes" id="UP000322976">
    <property type="component" value="Unassembled WGS sequence"/>
</dbReference>
<dbReference type="PROSITE" id="PS00475">
    <property type="entry name" value="RIBOSOMAL_L15"/>
    <property type="match status" value="1"/>
</dbReference>
<feature type="region of interest" description="Disordered" evidence="6">
    <location>
        <begin position="1"/>
        <end position="57"/>
    </location>
</feature>
<organism evidence="8 9">
    <name type="scientific">Calorimonas adulescens</name>
    <dbReference type="NCBI Taxonomy" id="2606906"/>
    <lineage>
        <taxon>Bacteria</taxon>
        <taxon>Bacillati</taxon>
        <taxon>Bacillota</taxon>
        <taxon>Clostridia</taxon>
        <taxon>Thermoanaerobacterales</taxon>
        <taxon>Thermoanaerobacteraceae</taxon>
        <taxon>Calorimonas</taxon>
    </lineage>
</organism>
<dbReference type="AlphaFoldDB" id="A0A5D8QEB2"/>
<protein>
    <recommendedName>
        <fullName evidence="4">Large ribosomal subunit protein uL15</fullName>
    </recommendedName>
</protein>
<feature type="compositionally biased region" description="Basic and acidic residues" evidence="6">
    <location>
        <begin position="1"/>
        <end position="13"/>
    </location>
</feature>
<dbReference type="HAMAP" id="MF_01341">
    <property type="entry name" value="Ribosomal_uL15"/>
    <property type="match status" value="1"/>
</dbReference>
<evidence type="ECO:0000259" key="7">
    <source>
        <dbReference type="Pfam" id="PF00828"/>
    </source>
</evidence>
<evidence type="ECO:0000256" key="3">
    <source>
        <dbReference type="ARBA" id="ARBA00023274"/>
    </source>
</evidence>
<keyword evidence="4" id="KW-0694">RNA-binding</keyword>
<dbReference type="EMBL" id="VTPS01000004">
    <property type="protein sequence ID" value="TZE82737.1"/>
    <property type="molecule type" value="Genomic_DNA"/>
</dbReference>
<keyword evidence="3 4" id="KW-0687">Ribonucleoprotein</keyword>
<dbReference type="SUPFAM" id="SSF52080">
    <property type="entry name" value="Ribosomal proteins L15p and L18e"/>
    <property type="match status" value="1"/>
</dbReference>
<evidence type="ECO:0000313" key="9">
    <source>
        <dbReference type="Proteomes" id="UP000322976"/>
    </source>
</evidence>
<feature type="domain" description="Large ribosomal subunit protein uL15/eL18" evidence="7">
    <location>
        <begin position="77"/>
        <end position="144"/>
    </location>
</feature>
<name>A0A5D8QEB2_9THEO</name>
<accession>A0A5D8QEB2</accession>
<evidence type="ECO:0000256" key="1">
    <source>
        <dbReference type="ARBA" id="ARBA00007320"/>
    </source>
</evidence>
<dbReference type="InterPro" id="IPR001196">
    <property type="entry name" value="Ribosomal_uL15_CS"/>
</dbReference>
<comment type="similarity">
    <text evidence="1 4 5">Belongs to the universal ribosomal protein uL15 family.</text>
</comment>